<evidence type="ECO:0000313" key="2">
    <source>
        <dbReference type="Proteomes" id="UP001600424"/>
    </source>
</evidence>
<sequence length="131" mass="14985">MREGEEVRIARKDLPHLVPGMPSLEETVADIPVDAPRWDFTMLQRRAEGMVIAKLALSAEWPAWSKQQARAARLVCAECDYDLREFKKETGLWFDVRLPERPKARRPVCGRCCHDGLDELERLASLAGTPW</sequence>
<protein>
    <submittedName>
        <fullName evidence="1">Uncharacterized protein</fullName>
    </submittedName>
</protein>
<name>A0ABW6J6S9_STRWE</name>
<organism evidence="1 2">
    <name type="scientific">Streptomyces wedmorensis</name>
    <dbReference type="NCBI Taxonomy" id="43759"/>
    <lineage>
        <taxon>Bacteria</taxon>
        <taxon>Bacillati</taxon>
        <taxon>Actinomycetota</taxon>
        <taxon>Actinomycetes</taxon>
        <taxon>Kitasatosporales</taxon>
        <taxon>Streptomycetaceae</taxon>
        <taxon>Streptomyces</taxon>
    </lineage>
</organism>
<dbReference type="Proteomes" id="UP001600424">
    <property type="component" value="Unassembled WGS sequence"/>
</dbReference>
<keyword evidence="2" id="KW-1185">Reference proteome</keyword>
<evidence type="ECO:0000313" key="1">
    <source>
        <dbReference type="EMBL" id="MFE5985667.1"/>
    </source>
</evidence>
<dbReference type="EMBL" id="JBHTRV010000059">
    <property type="protein sequence ID" value="MFE5985667.1"/>
    <property type="molecule type" value="Genomic_DNA"/>
</dbReference>
<reference evidence="1 2" key="1">
    <citation type="submission" date="2024-09" db="EMBL/GenBank/DDBJ databases">
        <title>The Natural Products Discovery Center: Release of the First 8490 Sequenced Strains for Exploring Actinobacteria Biosynthetic Diversity.</title>
        <authorList>
            <person name="Kalkreuter E."/>
            <person name="Kautsar S.A."/>
            <person name="Yang D."/>
            <person name="Bader C.D."/>
            <person name="Teijaro C.N."/>
            <person name="Fluegel L."/>
            <person name="Davis C.M."/>
            <person name="Simpson J.R."/>
            <person name="Lauterbach L."/>
            <person name="Steele A.D."/>
            <person name="Gui C."/>
            <person name="Meng S."/>
            <person name="Li G."/>
            <person name="Viehrig K."/>
            <person name="Ye F."/>
            <person name="Su P."/>
            <person name="Kiefer A.F."/>
            <person name="Nichols A."/>
            <person name="Cepeda A.J."/>
            <person name="Yan W."/>
            <person name="Fan B."/>
            <person name="Jiang Y."/>
            <person name="Adhikari A."/>
            <person name="Zheng C.-J."/>
            <person name="Schuster L."/>
            <person name="Cowan T.M."/>
            <person name="Smanski M.J."/>
            <person name="Chevrette M.G."/>
            <person name="De Carvalho L.P.S."/>
            <person name="Shen B."/>
        </authorList>
    </citation>
    <scope>NUCLEOTIDE SEQUENCE [LARGE SCALE GENOMIC DNA]</scope>
    <source>
        <strain evidence="1 2">NPDC056472</strain>
    </source>
</reference>
<accession>A0ABW6J6S9</accession>
<gene>
    <name evidence="1" type="ORF">ACFQ63_39070</name>
</gene>
<proteinExistence type="predicted"/>
<dbReference type="RefSeq" id="WP_386255299.1">
    <property type="nucleotide sequence ID" value="NZ_JBHTRV010000059.1"/>
</dbReference>
<comment type="caution">
    <text evidence="1">The sequence shown here is derived from an EMBL/GenBank/DDBJ whole genome shotgun (WGS) entry which is preliminary data.</text>
</comment>